<reference evidence="5" key="1">
    <citation type="submission" date="2020-03" db="EMBL/GenBank/DDBJ databases">
        <title>Castanea mollissima Vanexum genome sequencing.</title>
        <authorList>
            <person name="Staton M."/>
        </authorList>
    </citation>
    <scope>NUCLEOTIDE SEQUENCE</scope>
    <source>
        <tissue evidence="5">Leaf</tissue>
    </source>
</reference>
<accession>A0A8J4V9Q1</accession>
<evidence type="ECO:0000256" key="3">
    <source>
        <dbReference type="ARBA" id="ARBA00023065"/>
    </source>
</evidence>
<dbReference type="GO" id="GO:0046961">
    <property type="term" value="F:proton-transporting ATPase activity, rotational mechanism"/>
    <property type="evidence" value="ECO:0007669"/>
    <property type="project" value="TreeGrafter"/>
</dbReference>
<dbReference type="Gene3D" id="3.40.50.300">
    <property type="entry name" value="P-loop containing nucleotide triphosphate hydrolases"/>
    <property type="match status" value="1"/>
</dbReference>
<comment type="caution">
    <text evidence="5">The sequence shown here is derived from an EMBL/GenBank/DDBJ whole genome shotgun (WGS) entry which is preliminary data.</text>
</comment>
<dbReference type="InterPro" id="IPR027417">
    <property type="entry name" value="P-loop_NTPase"/>
</dbReference>
<comment type="similarity">
    <text evidence="1">Belongs to the ATPase alpha/beta chains family.</text>
</comment>
<organism evidence="5 6">
    <name type="scientific">Castanea mollissima</name>
    <name type="common">Chinese chestnut</name>
    <dbReference type="NCBI Taxonomy" id="60419"/>
    <lineage>
        <taxon>Eukaryota</taxon>
        <taxon>Viridiplantae</taxon>
        <taxon>Streptophyta</taxon>
        <taxon>Embryophyta</taxon>
        <taxon>Tracheophyta</taxon>
        <taxon>Spermatophyta</taxon>
        <taxon>Magnoliopsida</taxon>
        <taxon>eudicotyledons</taxon>
        <taxon>Gunneridae</taxon>
        <taxon>Pentapetalae</taxon>
        <taxon>rosids</taxon>
        <taxon>fabids</taxon>
        <taxon>Fagales</taxon>
        <taxon>Fagaceae</taxon>
        <taxon>Castanea</taxon>
    </lineage>
</organism>
<name>A0A8J4V9Q1_9ROSI</name>
<dbReference type="Proteomes" id="UP000737018">
    <property type="component" value="Unassembled WGS sequence"/>
</dbReference>
<protein>
    <recommendedName>
        <fullName evidence="4">ATPase F1/V1/A1 complex alpha/beta subunit nucleotide-binding domain-containing protein</fullName>
    </recommendedName>
</protein>
<dbReference type="Pfam" id="PF00006">
    <property type="entry name" value="ATP-synt_ab"/>
    <property type="match status" value="1"/>
</dbReference>
<proteinExistence type="inferred from homology"/>
<dbReference type="InterPro" id="IPR000194">
    <property type="entry name" value="ATPase_F1/V1/A1_a/bsu_nucl-bd"/>
</dbReference>
<dbReference type="PANTHER" id="PTHR43389">
    <property type="entry name" value="V-TYPE PROTON ATPASE SUBUNIT B"/>
    <property type="match status" value="1"/>
</dbReference>
<dbReference type="GO" id="GO:0005524">
    <property type="term" value="F:ATP binding"/>
    <property type="evidence" value="ECO:0007669"/>
    <property type="project" value="InterPro"/>
</dbReference>
<keyword evidence="3" id="KW-0406">Ion transport</keyword>
<evidence type="ECO:0000313" key="6">
    <source>
        <dbReference type="Proteomes" id="UP000737018"/>
    </source>
</evidence>
<keyword evidence="2" id="KW-0813">Transport</keyword>
<dbReference type="OrthoDB" id="1728570at2759"/>
<dbReference type="InterPro" id="IPR022879">
    <property type="entry name" value="V-ATPase_su_B/beta"/>
</dbReference>
<gene>
    <name evidence="5" type="ORF">CMV_024371</name>
</gene>
<dbReference type="SUPFAM" id="SSF52540">
    <property type="entry name" value="P-loop containing nucleoside triphosphate hydrolases"/>
    <property type="match status" value="1"/>
</dbReference>
<feature type="domain" description="ATPase F1/V1/A1 complex alpha/beta subunit nucleotide-binding" evidence="4">
    <location>
        <begin position="22"/>
        <end position="92"/>
    </location>
</feature>
<dbReference type="AlphaFoldDB" id="A0A8J4V9Q1"/>
<keyword evidence="6" id="KW-1185">Reference proteome</keyword>
<evidence type="ECO:0000256" key="2">
    <source>
        <dbReference type="ARBA" id="ARBA00022448"/>
    </source>
</evidence>
<dbReference type="EMBL" id="JRKL02005858">
    <property type="protein sequence ID" value="KAF3949797.1"/>
    <property type="molecule type" value="Genomic_DNA"/>
</dbReference>
<evidence type="ECO:0000256" key="1">
    <source>
        <dbReference type="ARBA" id="ARBA00008936"/>
    </source>
</evidence>
<dbReference type="GO" id="GO:0007035">
    <property type="term" value="P:vacuolar acidification"/>
    <property type="evidence" value="ECO:0007669"/>
    <property type="project" value="TreeGrafter"/>
</dbReference>
<sequence>MKYLLRYVASLVWSSDWSPENLFENAEEDNFAIVFVAMVVNMETAQFFTHDFEQNGSMESVMLFLNPANDPTIECIITPRTVLTTAEYLAFELGSMFLSYLRI</sequence>
<evidence type="ECO:0000313" key="5">
    <source>
        <dbReference type="EMBL" id="KAF3949797.1"/>
    </source>
</evidence>
<evidence type="ECO:0000259" key="4">
    <source>
        <dbReference type="Pfam" id="PF00006"/>
    </source>
</evidence>
<dbReference type="PANTHER" id="PTHR43389:SF4">
    <property type="entry name" value="V-TYPE PROTON ATPASE SUBUNIT B"/>
    <property type="match status" value="1"/>
</dbReference>